<evidence type="ECO:0000313" key="1">
    <source>
        <dbReference type="EMBL" id="NAG21888.1"/>
    </source>
</evidence>
<dbReference type="GO" id="GO:0007155">
    <property type="term" value="P:cell adhesion"/>
    <property type="evidence" value="ECO:0007669"/>
    <property type="project" value="InterPro"/>
</dbReference>
<name>A0A6D0V787_ECOLX</name>
<dbReference type="InterPro" id="IPR008966">
    <property type="entry name" value="Adhesion_dom_sf"/>
</dbReference>
<evidence type="ECO:0000313" key="2">
    <source>
        <dbReference type="Proteomes" id="UP000475070"/>
    </source>
</evidence>
<comment type="caution">
    <text evidence="1">The sequence shown here is derived from an EMBL/GenBank/DDBJ whole genome shotgun (WGS) entry which is preliminary data.</text>
</comment>
<dbReference type="AlphaFoldDB" id="A0A6D0V787"/>
<dbReference type="RefSeq" id="WP_130091554.1">
    <property type="nucleotide sequence ID" value="NZ_RCYD01000026.1"/>
</dbReference>
<dbReference type="EMBL" id="WXKQ01000030">
    <property type="protein sequence ID" value="NAG21888.1"/>
    <property type="molecule type" value="Genomic_DNA"/>
</dbReference>
<proteinExistence type="predicted"/>
<protein>
    <submittedName>
        <fullName evidence="1">Fimbrial protein</fullName>
    </submittedName>
</protein>
<accession>A0A6D0V787</accession>
<dbReference type="InterPro" id="IPR036937">
    <property type="entry name" value="Adhesion_dom_fimbrial_sf"/>
</dbReference>
<dbReference type="NCBIfam" id="NF011761">
    <property type="entry name" value="PRK15214.1"/>
    <property type="match status" value="1"/>
</dbReference>
<dbReference type="SUPFAM" id="SSF49401">
    <property type="entry name" value="Bacterial adhesins"/>
    <property type="match status" value="1"/>
</dbReference>
<reference evidence="1 2" key="1">
    <citation type="journal article" date="2019" name="Nat. Med.">
        <title>A library of human gut bacterial isolates paired with longitudinal multiomics data enables mechanistic microbiome research.</title>
        <authorList>
            <person name="Poyet M."/>
            <person name="Groussin M."/>
            <person name="Gibbons S.M."/>
            <person name="Avila-Pacheco J."/>
            <person name="Jiang X."/>
            <person name="Kearney S.M."/>
            <person name="Perrotta A.R."/>
            <person name="Berdy B."/>
            <person name="Zhao S."/>
            <person name="Lieberman T.D."/>
            <person name="Swanson P.K."/>
            <person name="Smith M."/>
            <person name="Roesemann S."/>
            <person name="Alexander J.E."/>
            <person name="Rich S.A."/>
            <person name="Livny J."/>
            <person name="Vlamakis H."/>
            <person name="Clish C."/>
            <person name="Bullock K."/>
            <person name="Deik A."/>
            <person name="Scott J."/>
            <person name="Pierce K.A."/>
            <person name="Xavier R.J."/>
            <person name="Alm E.J."/>
        </authorList>
    </citation>
    <scope>NUCLEOTIDE SEQUENCE [LARGE SCALE GENOMIC DNA]</scope>
    <source>
        <strain evidence="1 2">BIOML-A112</strain>
    </source>
</reference>
<dbReference type="GO" id="GO:0009289">
    <property type="term" value="C:pilus"/>
    <property type="evidence" value="ECO:0007669"/>
    <property type="project" value="InterPro"/>
</dbReference>
<organism evidence="1 2">
    <name type="scientific">Escherichia coli</name>
    <dbReference type="NCBI Taxonomy" id="562"/>
    <lineage>
        <taxon>Bacteria</taxon>
        <taxon>Pseudomonadati</taxon>
        <taxon>Pseudomonadota</taxon>
        <taxon>Gammaproteobacteria</taxon>
        <taxon>Enterobacterales</taxon>
        <taxon>Enterobacteriaceae</taxon>
        <taxon>Escherichia</taxon>
    </lineage>
</organism>
<dbReference type="Gene3D" id="2.60.40.1090">
    <property type="entry name" value="Fimbrial-type adhesion domain"/>
    <property type="match status" value="1"/>
</dbReference>
<gene>
    <name evidence="1" type="ORF">GUC01_23185</name>
</gene>
<dbReference type="Proteomes" id="UP000475070">
    <property type="component" value="Unassembled WGS sequence"/>
</dbReference>
<sequence length="172" mass="17953">MNKLYLGSLIALVFATATVNAAQQSEVHFFGNVTSVTCDVAVNNGGSMTDVIQLGTVAPNAESQTPTEFSFKPVNPTQCGNLAGKTATITWYGNFDAEGLKNSTGKATDAVVKLTAMNAQNTANTQVTSSNTSIEFDANNANSDGFKFQAKLKGGTTPGDYQGVAAYAITYN</sequence>